<dbReference type="GO" id="GO:0005506">
    <property type="term" value="F:iron ion binding"/>
    <property type="evidence" value="ECO:0007669"/>
    <property type="project" value="InterPro"/>
</dbReference>
<evidence type="ECO:0000256" key="1">
    <source>
        <dbReference type="ARBA" id="ARBA00001971"/>
    </source>
</evidence>
<evidence type="ECO:0000256" key="7">
    <source>
        <dbReference type="ARBA" id="ARBA00023033"/>
    </source>
</evidence>
<dbReference type="InterPro" id="IPR036396">
    <property type="entry name" value="Cyt_P450_sf"/>
</dbReference>
<evidence type="ECO:0000256" key="3">
    <source>
        <dbReference type="ARBA" id="ARBA00022617"/>
    </source>
</evidence>
<dbReference type="GO" id="GO:0020037">
    <property type="term" value="F:heme binding"/>
    <property type="evidence" value="ECO:0007669"/>
    <property type="project" value="InterPro"/>
</dbReference>
<feature type="binding site" description="axial binding residue" evidence="8">
    <location>
        <position position="435"/>
    </location>
    <ligand>
        <name>heme</name>
        <dbReference type="ChEBI" id="CHEBI:30413"/>
    </ligand>
    <ligandPart>
        <name>Fe</name>
        <dbReference type="ChEBI" id="CHEBI:18248"/>
    </ligandPart>
</feature>
<proteinExistence type="inferred from homology"/>
<keyword evidence="10" id="KW-0812">Transmembrane</keyword>
<dbReference type="InterPro" id="IPR050364">
    <property type="entry name" value="Cytochrome_P450_fung"/>
</dbReference>
<keyword evidence="10" id="KW-1133">Transmembrane helix</keyword>
<dbReference type="Gene3D" id="1.10.630.10">
    <property type="entry name" value="Cytochrome P450"/>
    <property type="match status" value="1"/>
</dbReference>
<dbReference type="CDD" id="cd11065">
    <property type="entry name" value="CYP64-like"/>
    <property type="match status" value="1"/>
</dbReference>
<comment type="cofactor">
    <cofactor evidence="1 8">
        <name>heme</name>
        <dbReference type="ChEBI" id="CHEBI:30413"/>
    </cofactor>
</comment>
<keyword evidence="3 8" id="KW-0349">Heme</keyword>
<dbReference type="PANTHER" id="PTHR46300:SF7">
    <property type="entry name" value="P450, PUTATIVE (EUROFUNG)-RELATED"/>
    <property type="match status" value="1"/>
</dbReference>
<keyword evidence="4 8" id="KW-0479">Metal-binding</keyword>
<keyword evidence="12" id="KW-1185">Reference proteome</keyword>
<dbReference type="GO" id="GO:0004497">
    <property type="term" value="F:monooxygenase activity"/>
    <property type="evidence" value="ECO:0007669"/>
    <property type="project" value="UniProtKB-KW"/>
</dbReference>
<name>A0A9P4MAC6_9PEZI</name>
<dbReference type="SUPFAM" id="SSF48264">
    <property type="entry name" value="Cytochrome P450"/>
    <property type="match status" value="1"/>
</dbReference>
<evidence type="ECO:0000256" key="10">
    <source>
        <dbReference type="SAM" id="Phobius"/>
    </source>
</evidence>
<evidence type="ECO:0000256" key="5">
    <source>
        <dbReference type="ARBA" id="ARBA00023002"/>
    </source>
</evidence>
<comment type="similarity">
    <text evidence="2 9">Belongs to the cytochrome P450 family.</text>
</comment>
<evidence type="ECO:0000256" key="9">
    <source>
        <dbReference type="RuleBase" id="RU000461"/>
    </source>
</evidence>
<keyword evidence="6 8" id="KW-0408">Iron</keyword>
<dbReference type="EMBL" id="ML978124">
    <property type="protein sequence ID" value="KAF2100242.1"/>
    <property type="molecule type" value="Genomic_DNA"/>
</dbReference>
<dbReference type="InterPro" id="IPR002401">
    <property type="entry name" value="Cyt_P450_E_grp-I"/>
</dbReference>
<dbReference type="Pfam" id="PF00067">
    <property type="entry name" value="p450"/>
    <property type="match status" value="1"/>
</dbReference>
<reference evidence="11" key="1">
    <citation type="journal article" date="2020" name="Stud. Mycol.">
        <title>101 Dothideomycetes genomes: a test case for predicting lifestyles and emergence of pathogens.</title>
        <authorList>
            <person name="Haridas S."/>
            <person name="Albert R."/>
            <person name="Binder M."/>
            <person name="Bloem J."/>
            <person name="Labutti K."/>
            <person name="Salamov A."/>
            <person name="Andreopoulos B."/>
            <person name="Baker S."/>
            <person name="Barry K."/>
            <person name="Bills G."/>
            <person name="Bluhm B."/>
            <person name="Cannon C."/>
            <person name="Castanera R."/>
            <person name="Culley D."/>
            <person name="Daum C."/>
            <person name="Ezra D."/>
            <person name="Gonzalez J."/>
            <person name="Henrissat B."/>
            <person name="Kuo A."/>
            <person name="Liang C."/>
            <person name="Lipzen A."/>
            <person name="Lutzoni F."/>
            <person name="Magnuson J."/>
            <person name="Mondo S."/>
            <person name="Nolan M."/>
            <person name="Ohm R."/>
            <person name="Pangilinan J."/>
            <person name="Park H.-J."/>
            <person name="Ramirez L."/>
            <person name="Alfaro M."/>
            <person name="Sun H."/>
            <person name="Tritt A."/>
            <person name="Yoshinaga Y."/>
            <person name="Zwiers L.-H."/>
            <person name="Turgeon B."/>
            <person name="Goodwin S."/>
            <person name="Spatafora J."/>
            <person name="Crous P."/>
            <person name="Grigoriev I."/>
        </authorList>
    </citation>
    <scope>NUCLEOTIDE SEQUENCE</scope>
    <source>
        <strain evidence="11">CBS 133067</strain>
    </source>
</reference>
<dbReference type="Proteomes" id="UP000799772">
    <property type="component" value="Unassembled WGS sequence"/>
</dbReference>
<keyword evidence="5 9" id="KW-0560">Oxidoreductase</keyword>
<dbReference type="PRINTS" id="PR00463">
    <property type="entry name" value="EP450I"/>
</dbReference>
<dbReference type="InterPro" id="IPR001128">
    <property type="entry name" value="Cyt_P450"/>
</dbReference>
<dbReference type="AlphaFoldDB" id="A0A9P4MAC6"/>
<evidence type="ECO:0000256" key="2">
    <source>
        <dbReference type="ARBA" id="ARBA00010617"/>
    </source>
</evidence>
<dbReference type="OrthoDB" id="2789670at2759"/>
<gene>
    <name evidence="11" type="ORF">NA57DRAFT_36200</name>
</gene>
<evidence type="ECO:0000256" key="8">
    <source>
        <dbReference type="PIRSR" id="PIRSR602401-1"/>
    </source>
</evidence>
<keyword evidence="10" id="KW-0472">Membrane</keyword>
<feature type="transmembrane region" description="Helical" evidence="10">
    <location>
        <begin position="6"/>
        <end position="24"/>
    </location>
</feature>
<evidence type="ECO:0000256" key="6">
    <source>
        <dbReference type="ARBA" id="ARBA00023004"/>
    </source>
</evidence>
<dbReference type="GO" id="GO:0016705">
    <property type="term" value="F:oxidoreductase activity, acting on paired donors, with incorporation or reduction of molecular oxygen"/>
    <property type="evidence" value="ECO:0007669"/>
    <property type="project" value="InterPro"/>
</dbReference>
<protein>
    <submittedName>
        <fullName evidence="11">Cytochrome P450</fullName>
    </submittedName>
</protein>
<evidence type="ECO:0000256" key="4">
    <source>
        <dbReference type="ARBA" id="ARBA00022723"/>
    </source>
</evidence>
<organism evidence="11 12">
    <name type="scientific">Rhizodiscina lignyota</name>
    <dbReference type="NCBI Taxonomy" id="1504668"/>
    <lineage>
        <taxon>Eukaryota</taxon>
        <taxon>Fungi</taxon>
        <taxon>Dikarya</taxon>
        <taxon>Ascomycota</taxon>
        <taxon>Pezizomycotina</taxon>
        <taxon>Dothideomycetes</taxon>
        <taxon>Pleosporomycetidae</taxon>
        <taxon>Aulographales</taxon>
        <taxon>Rhizodiscinaceae</taxon>
        <taxon>Rhizodiscina</taxon>
    </lineage>
</organism>
<sequence length="523" mass="58577">MTANYFLAIIIGASAVLYILWSIISPKKHGAPLPPGPRGKPIIGNLFDLPSPGEPQWLHWLRHKDLYGPLSSITVMGQTFIIINDRNLVTELLEKRATKNSSRPQTVFAMEIVGWDESPVGQDNTGLLRSYRKAMARVIGSHAAVSKFDGMQEVEIRRLLWRVLRDPDNYVSHIRKMMGSLLLALSHGYIVEPHGEDPFMNLAELAINEFAEAITPGEWLVDFIPALKYLPEWFPGGGFKKTARRYAKTRHDFVHKPFAFTKYQMAHNRHIPSLVSSLIEQGEDDRVSKWSSAALYSAGADSTSASLESFFLAMILNPEVQAKGQAEIDRVVGDGRLPVFSDRDSLPFVDAISKEVLRWHTLAPLAIPHKADEDDIVNGYFIPKGAILLPNSWAINHDEKVYREPSKFDPDRWLASAGHEPEADHVSFGYGRRICPGRYVASRTIFLIVAQCLAAFSIRKATGGDGREIEPELGVTADLISHVLPFSCTITPRSPKYIELVNAVEQDYPFQKSDAEILEHLKY</sequence>
<dbReference type="InterPro" id="IPR017972">
    <property type="entry name" value="Cyt_P450_CS"/>
</dbReference>
<accession>A0A9P4MAC6</accession>
<evidence type="ECO:0000313" key="12">
    <source>
        <dbReference type="Proteomes" id="UP000799772"/>
    </source>
</evidence>
<dbReference type="PANTHER" id="PTHR46300">
    <property type="entry name" value="P450, PUTATIVE (EUROFUNG)-RELATED-RELATED"/>
    <property type="match status" value="1"/>
</dbReference>
<keyword evidence="7 9" id="KW-0503">Monooxygenase</keyword>
<evidence type="ECO:0000313" key="11">
    <source>
        <dbReference type="EMBL" id="KAF2100242.1"/>
    </source>
</evidence>
<dbReference type="PROSITE" id="PS00086">
    <property type="entry name" value="CYTOCHROME_P450"/>
    <property type="match status" value="1"/>
</dbReference>
<comment type="caution">
    <text evidence="11">The sequence shown here is derived from an EMBL/GenBank/DDBJ whole genome shotgun (WGS) entry which is preliminary data.</text>
</comment>
<dbReference type="PRINTS" id="PR00385">
    <property type="entry name" value="P450"/>
</dbReference>